<keyword evidence="3" id="KW-1185">Reference proteome</keyword>
<comment type="caution">
    <text evidence="2">The sequence shown here is derived from an EMBL/GenBank/DDBJ whole genome shotgun (WGS) entry which is preliminary data.</text>
</comment>
<gene>
    <name evidence="2" type="ORF">DFH08DRAFT_941319</name>
</gene>
<evidence type="ECO:0000313" key="3">
    <source>
        <dbReference type="Proteomes" id="UP001218218"/>
    </source>
</evidence>
<proteinExistence type="predicted"/>
<sequence>MSCLEATGPQRTQRSPLRTHPYLTTPMQVRRQHSDSDMENIDPSSSQSSAMHYPLYTAESFQNSPHNRFEGQFSGSLGRLPTLTSIVNVDKMVNDAQLGSVHRRAVHAFTKLDTDDRMMTLYVYTLQNESKLDALLVALGETNKTLLDLKVFMNENWKLTEEQEKLVKALLRHYLIKPLSSYQTISGYVQTYILKHPATLHLELYKTDPTVKESVNAFITTQINNVKSGFRKALFNSVTPGKIMSLKAFACKILDAYHLPVVPDTPPQDLLATLALMREIAGPLVAEAAKPARQRGADTGFWAKLEEELEALYTEHGQDRKSPGWLMWEENLIEADSNRYRRANAADGAHTRTELDQALTLGAVGDLGAVATLGL</sequence>
<evidence type="ECO:0000256" key="1">
    <source>
        <dbReference type="SAM" id="MobiDB-lite"/>
    </source>
</evidence>
<dbReference type="EMBL" id="JARIHO010000044">
    <property type="protein sequence ID" value="KAJ7325594.1"/>
    <property type="molecule type" value="Genomic_DNA"/>
</dbReference>
<protein>
    <submittedName>
        <fullName evidence="2">Uncharacterized protein</fullName>
    </submittedName>
</protein>
<organism evidence="2 3">
    <name type="scientific">Mycena albidolilacea</name>
    <dbReference type="NCBI Taxonomy" id="1033008"/>
    <lineage>
        <taxon>Eukaryota</taxon>
        <taxon>Fungi</taxon>
        <taxon>Dikarya</taxon>
        <taxon>Basidiomycota</taxon>
        <taxon>Agaricomycotina</taxon>
        <taxon>Agaricomycetes</taxon>
        <taxon>Agaricomycetidae</taxon>
        <taxon>Agaricales</taxon>
        <taxon>Marasmiineae</taxon>
        <taxon>Mycenaceae</taxon>
        <taxon>Mycena</taxon>
    </lineage>
</organism>
<feature type="region of interest" description="Disordered" evidence="1">
    <location>
        <begin position="1"/>
        <end position="49"/>
    </location>
</feature>
<name>A0AAD7EH93_9AGAR</name>
<evidence type="ECO:0000313" key="2">
    <source>
        <dbReference type="EMBL" id="KAJ7325594.1"/>
    </source>
</evidence>
<dbReference type="AlphaFoldDB" id="A0AAD7EH93"/>
<accession>A0AAD7EH93</accession>
<reference evidence="2" key="1">
    <citation type="submission" date="2023-03" db="EMBL/GenBank/DDBJ databases">
        <title>Massive genome expansion in bonnet fungi (Mycena s.s.) driven by repeated elements and novel gene families across ecological guilds.</title>
        <authorList>
            <consortium name="Lawrence Berkeley National Laboratory"/>
            <person name="Harder C.B."/>
            <person name="Miyauchi S."/>
            <person name="Viragh M."/>
            <person name="Kuo A."/>
            <person name="Thoen E."/>
            <person name="Andreopoulos B."/>
            <person name="Lu D."/>
            <person name="Skrede I."/>
            <person name="Drula E."/>
            <person name="Henrissat B."/>
            <person name="Morin E."/>
            <person name="Kohler A."/>
            <person name="Barry K."/>
            <person name="LaButti K."/>
            <person name="Morin E."/>
            <person name="Salamov A."/>
            <person name="Lipzen A."/>
            <person name="Mereny Z."/>
            <person name="Hegedus B."/>
            <person name="Baldrian P."/>
            <person name="Stursova M."/>
            <person name="Weitz H."/>
            <person name="Taylor A."/>
            <person name="Grigoriev I.V."/>
            <person name="Nagy L.G."/>
            <person name="Martin F."/>
            <person name="Kauserud H."/>
        </authorList>
    </citation>
    <scope>NUCLEOTIDE SEQUENCE</scope>
    <source>
        <strain evidence="2">CBHHK002</strain>
    </source>
</reference>
<dbReference type="Proteomes" id="UP001218218">
    <property type="component" value="Unassembled WGS sequence"/>
</dbReference>